<dbReference type="InterPro" id="IPR019267">
    <property type="entry name" value="CRISPR-assoc_Cas6_C"/>
</dbReference>
<sequence length="275" mass="30796">MPFSLLICAQPQREAAIIDVQGTALQGMFLNLIRAVDPVLSAKLHDDSAFRPYTLSPLGVGEPDGRFDGFRLPRQESLAAGTPCFFRATLLDDALFPTFARYFLERAEPGFRLGATEFTVTDVQVSSDTPTPFSRFTSYAELMRDASQRQRRVCLRFLTPTAFRIGDADMLLPIPRLVFQSYKKRFEEFAQAEFALEFDQLVERFVSVAALSRLQTETIRAKRVPLVGFTGQVTFELLADAPPEFVWQINLLADFALFCGTGRKTAVGMGQTVRV</sequence>
<dbReference type="EMBL" id="DF820457">
    <property type="protein sequence ID" value="GAK51205.1"/>
    <property type="molecule type" value="Genomic_DNA"/>
</dbReference>
<organism evidence="7">
    <name type="scientific">Candidatus Moduliflexus flocculans</name>
    <dbReference type="NCBI Taxonomy" id="1499966"/>
    <lineage>
        <taxon>Bacteria</taxon>
        <taxon>Candidatus Moduliflexota</taxon>
        <taxon>Candidatus Moduliflexia</taxon>
        <taxon>Candidatus Moduliflexales</taxon>
        <taxon>Candidatus Moduliflexaceae</taxon>
    </lineage>
</organism>
<dbReference type="STRING" id="1499966.U14_02448"/>
<name>A0A081BLD9_9BACT</name>
<evidence type="ECO:0000256" key="4">
    <source>
        <dbReference type="ARBA" id="ARBA00023118"/>
    </source>
</evidence>
<dbReference type="InterPro" id="IPR010156">
    <property type="entry name" value="CRISPR-assoc_prot_Cas6"/>
</dbReference>
<evidence type="ECO:0000256" key="2">
    <source>
        <dbReference type="ARBA" id="ARBA00022759"/>
    </source>
</evidence>
<evidence type="ECO:0000313" key="8">
    <source>
        <dbReference type="Proteomes" id="UP000030700"/>
    </source>
</evidence>
<dbReference type="Proteomes" id="UP000030700">
    <property type="component" value="Unassembled WGS sequence"/>
</dbReference>
<dbReference type="CDD" id="cd21141">
    <property type="entry name" value="Cas6_III-like"/>
    <property type="match status" value="1"/>
</dbReference>
<feature type="domain" description="CRISPR-associated protein Cas6-like N-terminal" evidence="6">
    <location>
        <begin position="1"/>
        <end position="142"/>
    </location>
</feature>
<dbReference type="GO" id="GO:0004519">
    <property type="term" value="F:endonuclease activity"/>
    <property type="evidence" value="ECO:0007669"/>
    <property type="project" value="UniProtKB-KW"/>
</dbReference>
<reference evidence="7" key="1">
    <citation type="journal article" date="2015" name="PeerJ">
        <title>First genomic representation of candidate bacterial phylum KSB3 points to enhanced environmental sensing as a trigger of wastewater bulking.</title>
        <authorList>
            <person name="Sekiguchi Y."/>
            <person name="Ohashi A."/>
            <person name="Parks D.H."/>
            <person name="Yamauchi T."/>
            <person name="Tyson G.W."/>
            <person name="Hugenholtz P."/>
        </authorList>
    </citation>
    <scope>NUCLEOTIDE SEQUENCE [LARGE SCALE GENOMIC DNA]</scope>
</reference>
<protein>
    <submittedName>
        <fullName evidence="7">CRISPR-associated protein Cas6</fullName>
    </submittedName>
</protein>
<dbReference type="NCBIfam" id="TIGR01877">
    <property type="entry name" value="cas_cas6"/>
    <property type="match status" value="1"/>
</dbReference>
<evidence type="ECO:0000259" key="5">
    <source>
        <dbReference type="Pfam" id="PF10040"/>
    </source>
</evidence>
<accession>A0A081BLD9</accession>
<gene>
    <name evidence="7" type="ORF">U14_02448</name>
</gene>
<keyword evidence="3" id="KW-0378">Hydrolase</keyword>
<evidence type="ECO:0000256" key="1">
    <source>
        <dbReference type="ARBA" id="ARBA00022722"/>
    </source>
</evidence>
<dbReference type="Gene3D" id="3.30.70.1900">
    <property type="match status" value="1"/>
</dbReference>
<dbReference type="GO" id="GO:0051607">
    <property type="term" value="P:defense response to virus"/>
    <property type="evidence" value="ECO:0007669"/>
    <property type="project" value="UniProtKB-KW"/>
</dbReference>
<keyword evidence="4" id="KW-0051">Antiviral defense</keyword>
<evidence type="ECO:0000259" key="6">
    <source>
        <dbReference type="Pfam" id="PF19308"/>
    </source>
</evidence>
<proteinExistence type="predicted"/>
<dbReference type="GO" id="GO:0016788">
    <property type="term" value="F:hydrolase activity, acting on ester bonds"/>
    <property type="evidence" value="ECO:0007669"/>
    <property type="project" value="InterPro"/>
</dbReference>
<dbReference type="AlphaFoldDB" id="A0A081BLD9"/>
<keyword evidence="8" id="KW-1185">Reference proteome</keyword>
<keyword evidence="1" id="KW-0540">Nuclease</keyword>
<evidence type="ECO:0000256" key="3">
    <source>
        <dbReference type="ARBA" id="ARBA00022801"/>
    </source>
</evidence>
<dbReference type="HOGENOM" id="CLU_063836_0_0_0"/>
<dbReference type="InterPro" id="IPR045747">
    <property type="entry name" value="CRISPR-assoc_prot_Cas6_N_sf"/>
</dbReference>
<dbReference type="Gene3D" id="3.30.70.1890">
    <property type="match status" value="1"/>
</dbReference>
<keyword evidence="2" id="KW-0255">Endonuclease</keyword>
<evidence type="ECO:0000313" key="7">
    <source>
        <dbReference type="EMBL" id="GAK51205.1"/>
    </source>
</evidence>
<dbReference type="Pfam" id="PF19308">
    <property type="entry name" value="CRISPR_Cas6_N"/>
    <property type="match status" value="1"/>
</dbReference>
<dbReference type="Pfam" id="PF10040">
    <property type="entry name" value="CRISPR_Cas6"/>
    <property type="match status" value="1"/>
</dbReference>
<feature type="domain" description="CRISPR-associated protein Cas6 C-terminal" evidence="5">
    <location>
        <begin position="155"/>
        <end position="272"/>
    </location>
</feature>
<dbReference type="InterPro" id="IPR045648">
    <property type="entry name" value="CRISPR-assoc_Cas6-like_N"/>
</dbReference>